<feature type="compositionally biased region" description="Basic and acidic residues" evidence="1">
    <location>
        <begin position="45"/>
        <end position="69"/>
    </location>
</feature>
<feature type="compositionally biased region" description="Polar residues" evidence="1">
    <location>
        <begin position="71"/>
        <end position="80"/>
    </location>
</feature>
<dbReference type="RefSeq" id="WP_192597529.1">
    <property type="nucleotide sequence ID" value="NZ_JADBEL010000003.1"/>
</dbReference>
<evidence type="ECO:0000313" key="3">
    <source>
        <dbReference type="Proteomes" id="UP000658225"/>
    </source>
</evidence>
<proteinExistence type="predicted"/>
<gene>
    <name evidence="2" type="ORF">H4683_000786</name>
</gene>
<dbReference type="EMBL" id="JADBEL010000003">
    <property type="protein sequence ID" value="MBE1553712.1"/>
    <property type="molecule type" value="Genomic_DNA"/>
</dbReference>
<sequence>MGMEQLIPLIIMIIVGTLFRGKGKKEAPPKGQPKPFTATNPESNDPVRKLKEMSKQMYRELQKELHPETSEPPSRQTPQVVTPAEITAPRPARTDTVRASINDRDRVPKERHRGRLATHGGSREPVSNVNTHDLIPKNRQDLLKGIVFSEIFGPPKSKR</sequence>
<dbReference type="Proteomes" id="UP000658225">
    <property type="component" value="Unassembled WGS sequence"/>
</dbReference>
<protein>
    <submittedName>
        <fullName evidence="2">Uncharacterized protein</fullName>
    </submittedName>
</protein>
<name>A0A927RDI8_9BACL</name>
<accession>A0A927RDI8</accession>
<comment type="caution">
    <text evidence="2">The sequence shown here is derived from an EMBL/GenBank/DDBJ whole genome shotgun (WGS) entry which is preliminary data.</text>
</comment>
<keyword evidence="3" id="KW-1185">Reference proteome</keyword>
<feature type="region of interest" description="Disordered" evidence="1">
    <location>
        <begin position="22"/>
        <end position="136"/>
    </location>
</feature>
<reference evidence="2" key="1">
    <citation type="submission" date="2020-10" db="EMBL/GenBank/DDBJ databases">
        <title>Genomic Encyclopedia of Type Strains, Phase IV (KMG-IV): sequencing the most valuable type-strain genomes for metagenomic binning, comparative biology and taxonomic classification.</title>
        <authorList>
            <person name="Goeker M."/>
        </authorList>
    </citation>
    <scope>NUCLEOTIDE SEQUENCE</scope>
    <source>
        <strain evidence="2">DSM 13886</strain>
    </source>
</reference>
<feature type="compositionally biased region" description="Basic and acidic residues" evidence="1">
    <location>
        <begin position="92"/>
        <end position="108"/>
    </location>
</feature>
<evidence type="ECO:0000313" key="2">
    <source>
        <dbReference type="EMBL" id="MBE1553712.1"/>
    </source>
</evidence>
<organism evidence="2 3">
    <name type="scientific">Sporosarcina limicola</name>
    <dbReference type="NCBI Taxonomy" id="34101"/>
    <lineage>
        <taxon>Bacteria</taxon>
        <taxon>Bacillati</taxon>
        <taxon>Bacillota</taxon>
        <taxon>Bacilli</taxon>
        <taxon>Bacillales</taxon>
        <taxon>Caryophanaceae</taxon>
        <taxon>Sporosarcina</taxon>
    </lineage>
</organism>
<dbReference type="AlphaFoldDB" id="A0A927RDI8"/>
<evidence type="ECO:0000256" key="1">
    <source>
        <dbReference type="SAM" id="MobiDB-lite"/>
    </source>
</evidence>